<dbReference type="KEGG" id="ebz:J7S26_01475"/>
<dbReference type="Gene3D" id="3.30.450.20">
    <property type="entry name" value="PAS domain"/>
    <property type="match status" value="2"/>
</dbReference>
<evidence type="ECO:0000313" key="5">
    <source>
        <dbReference type="Proteomes" id="UP000636394"/>
    </source>
</evidence>
<dbReference type="PANTHER" id="PTHR44757:SF2">
    <property type="entry name" value="BIOFILM ARCHITECTURE MAINTENANCE PROTEIN MBAA"/>
    <property type="match status" value="1"/>
</dbReference>
<dbReference type="InterPro" id="IPR000700">
    <property type="entry name" value="PAS-assoc_C"/>
</dbReference>
<organism evidence="4 6">
    <name type="scientific">Xiamenia xianingshaonis</name>
    <dbReference type="NCBI Taxonomy" id="2682776"/>
    <lineage>
        <taxon>Bacteria</taxon>
        <taxon>Bacillati</taxon>
        <taxon>Actinomycetota</taxon>
        <taxon>Coriobacteriia</taxon>
        <taxon>Eggerthellales</taxon>
        <taxon>Eggerthellaceae</taxon>
        <taxon>Xiamenia</taxon>
    </lineage>
</organism>
<dbReference type="InterPro" id="IPR029787">
    <property type="entry name" value="Nucleotide_cyclase"/>
</dbReference>
<dbReference type="EMBL" id="CP072829">
    <property type="protein sequence ID" value="QTU84628.1"/>
    <property type="molecule type" value="Genomic_DNA"/>
</dbReference>
<dbReference type="PANTHER" id="PTHR44757">
    <property type="entry name" value="DIGUANYLATE CYCLASE DGCP"/>
    <property type="match status" value="1"/>
</dbReference>
<keyword evidence="4" id="KW-0548">Nucleotidyltransferase</keyword>
<dbReference type="SMART" id="SM00091">
    <property type="entry name" value="PAS"/>
    <property type="match status" value="2"/>
</dbReference>
<sequence>MYHKTLHISLFGVSEAVGQTIDAQEPYPRFRHETHSYAAFDPNAFADSDIVVIDADSWRQSTGQALSPAADLGGLVPAWRDAHGERFCILIVVASLDERNAYTADDFAVIDAVWVTPLTQPYLENRISTLFLRAHLRSESLLHNTYFSTLIDSVPDMIWFKTLNGTHLKVNDFFCSVVNKSKEDVIGRGHNYIWGLPEDDTESAEICAKTEALAIEAGHMCSFEEEITTPEGRRKLKTYKAPLYDEDGTVMGTVGMGHDITELGNIQNELNILIDSIPLSVIIEDANDVIAGINALTEQYFEIERANSIGRSFSEWRRDAFGEKLARIREHHESEEFLLTKGDSVRLLYMRKAPILDVFGNPTGRIRLYSDMTEQRELENQALQNARTDYLTGLYNRRYFYEALAENESADSTAIMIMDLDNFKGINDTYGHTVGDHLLVLAANILKDVFAENVVVRWGGDEFVASMRNVSSVDEVCEKAQRFLDLIAEQSEQSCEMCKVTGSVGVVVDFTGTEPIDELIKRADDALYAAKSSGKSCLRVG</sequence>
<dbReference type="Gene3D" id="3.30.70.270">
    <property type="match status" value="1"/>
</dbReference>
<dbReference type="InterPro" id="IPR000160">
    <property type="entry name" value="GGDEF_dom"/>
</dbReference>
<dbReference type="InterPro" id="IPR035965">
    <property type="entry name" value="PAS-like_dom_sf"/>
</dbReference>
<dbReference type="CDD" id="cd01949">
    <property type="entry name" value="GGDEF"/>
    <property type="match status" value="1"/>
</dbReference>
<feature type="domain" description="GGDEF" evidence="2">
    <location>
        <begin position="411"/>
        <end position="541"/>
    </location>
</feature>
<dbReference type="EC" id="2.7.7.65" evidence="4"/>
<dbReference type="Proteomes" id="UP000671910">
    <property type="component" value="Chromosome"/>
</dbReference>
<name>A0A9E6MR93_9ACTN</name>
<dbReference type="PROSITE" id="PS50887">
    <property type="entry name" value="GGDEF"/>
    <property type="match status" value="1"/>
</dbReference>
<feature type="domain" description="PAC" evidence="1">
    <location>
        <begin position="332"/>
        <end position="384"/>
    </location>
</feature>
<dbReference type="PROSITE" id="PS50113">
    <property type="entry name" value="PAC"/>
    <property type="match status" value="2"/>
</dbReference>
<evidence type="ECO:0000259" key="1">
    <source>
        <dbReference type="PROSITE" id="PS50113"/>
    </source>
</evidence>
<accession>A0A9E6MR93</accession>
<dbReference type="RefSeq" id="WP_166338048.1">
    <property type="nucleotide sequence ID" value="NZ_CP072829.1"/>
</dbReference>
<dbReference type="InterPro" id="IPR052155">
    <property type="entry name" value="Biofilm_reg_signaling"/>
</dbReference>
<evidence type="ECO:0000259" key="2">
    <source>
        <dbReference type="PROSITE" id="PS50887"/>
    </source>
</evidence>
<gene>
    <name evidence="3" type="ORF">GMI68_00625</name>
    <name evidence="4" type="ORF">J7S26_01475</name>
</gene>
<keyword evidence="5" id="KW-1185">Reference proteome</keyword>
<protein>
    <submittedName>
        <fullName evidence="4">Diguanylate cyclase</fullName>
        <ecNumber evidence="4">2.7.7.65</ecNumber>
    </submittedName>
</protein>
<evidence type="ECO:0000313" key="4">
    <source>
        <dbReference type="EMBL" id="QTU84628.1"/>
    </source>
</evidence>
<dbReference type="InterPro" id="IPR000014">
    <property type="entry name" value="PAS"/>
</dbReference>
<dbReference type="NCBIfam" id="TIGR00254">
    <property type="entry name" value="GGDEF"/>
    <property type="match status" value="1"/>
</dbReference>
<dbReference type="SUPFAM" id="SSF55785">
    <property type="entry name" value="PYP-like sensor domain (PAS domain)"/>
    <property type="match status" value="2"/>
</dbReference>
<reference evidence="4" key="2">
    <citation type="submission" date="2021-04" db="EMBL/GenBank/DDBJ databases">
        <title>Novel species in family Eggerthellaceae.</title>
        <authorList>
            <person name="Zhang G."/>
        </authorList>
    </citation>
    <scope>NUCLEOTIDE SEQUENCE</scope>
    <source>
        <strain evidence="4">Zg-886</strain>
    </source>
</reference>
<dbReference type="Proteomes" id="UP000636394">
    <property type="component" value="Unassembled WGS sequence"/>
</dbReference>
<dbReference type="AlphaFoldDB" id="A0A9E6MR93"/>
<dbReference type="GO" id="GO:0052621">
    <property type="term" value="F:diguanylate cyclase activity"/>
    <property type="evidence" value="ECO:0007669"/>
    <property type="project" value="UniProtKB-EC"/>
</dbReference>
<dbReference type="Pfam" id="PF08448">
    <property type="entry name" value="PAS_4"/>
    <property type="match status" value="1"/>
</dbReference>
<dbReference type="InterPro" id="IPR013656">
    <property type="entry name" value="PAS_4"/>
</dbReference>
<dbReference type="SUPFAM" id="SSF55073">
    <property type="entry name" value="Nucleotide cyclase"/>
    <property type="match status" value="1"/>
</dbReference>
<dbReference type="SMART" id="SM00267">
    <property type="entry name" value="GGDEF"/>
    <property type="match status" value="1"/>
</dbReference>
<feature type="domain" description="PAC" evidence="1">
    <location>
        <begin position="221"/>
        <end position="272"/>
    </location>
</feature>
<keyword evidence="4" id="KW-0808">Transferase</keyword>
<dbReference type="InterPro" id="IPR043128">
    <property type="entry name" value="Rev_trsase/Diguanyl_cyclase"/>
</dbReference>
<evidence type="ECO:0000313" key="3">
    <source>
        <dbReference type="EMBL" id="NHM13288.1"/>
    </source>
</evidence>
<dbReference type="Pfam" id="PF00990">
    <property type="entry name" value="GGDEF"/>
    <property type="match status" value="1"/>
</dbReference>
<dbReference type="EMBL" id="WPCR01000001">
    <property type="protein sequence ID" value="NHM13288.1"/>
    <property type="molecule type" value="Genomic_DNA"/>
</dbReference>
<evidence type="ECO:0000313" key="6">
    <source>
        <dbReference type="Proteomes" id="UP000671910"/>
    </source>
</evidence>
<reference evidence="3 5" key="1">
    <citation type="submission" date="2019-11" db="EMBL/GenBank/DDBJ databases">
        <title>Eggerthellaceae novel genus isolated from the rectal contents of marmort.</title>
        <authorList>
            <person name="Zhang G."/>
        </authorList>
    </citation>
    <scope>NUCLEOTIDE SEQUENCE [LARGE SCALE GENOMIC DNA]</scope>
    <source>
        <strain evidence="3">Zg-886</strain>
        <strain evidence="5">zg-886</strain>
    </source>
</reference>
<proteinExistence type="predicted"/>
<dbReference type="NCBIfam" id="TIGR00229">
    <property type="entry name" value="sensory_box"/>
    <property type="match status" value="1"/>
</dbReference>